<dbReference type="Proteomes" id="UP001597131">
    <property type="component" value="Unassembled WGS sequence"/>
</dbReference>
<evidence type="ECO:0000256" key="1">
    <source>
        <dbReference type="SAM" id="SignalP"/>
    </source>
</evidence>
<dbReference type="EMBL" id="JBHTLI010000001">
    <property type="protein sequence ID" value="MFD1094798.1"/>
    <property type="molecule type" value="Genomic_DNA"/>
</dbReference>
<evidence type="ECO:0008006" key="4">
    <source>
        <dbReference type="Google" id="ProtNLM"/>
    </source>
</evidence>
<feature type="signal peptide" evidence="1">
    <location>
        <begin position="1"/>
        <end position="23"/>
    </location>
</feature>
<name>A0ABW3NMK0_9FLAO</name>
<keyword evidence="1" id="KW-0732">Signal</keyword>
<evidence type="ECO:0000313" key="2">
    <source>
        <dbReference type="EMBL" id="MFD1094798.1"/>
    </source>
</evidence>
<protein>
    <recommendedName>
        <fullName evidence="4">PepSY domain-containing protein</fullName>
    </recommendedName>
</protein>
<organism evidence="2 3">
    <name type="scientific">Salegentibacter chungangensis</name>
    <dbReference type="NCBI Taxonomy" id="1335724"/>
    <lineage>
        <taxon>Bacteria</taxon>
        <taxon>Pseudomonadati</taxon>
        <taxon>Bacteroidota</taxon>
        <taxon>Flavobacteriia</taxon>
        <taxon>Flavobacteriales</taxon>
        <taxon>Flavobacteriaceae</taxon>
        <taxon>Salegentibacter</taxon>
    </lineage>
</organism>
<sequence>MKKFGLSMMAVAAMFFSTAGLQAQETEAEMEVETEVEAQEEVVEQEMEMKQEAKAEFQRIEVVALPQAVKEAIINDFDGSMAEEAWVKEEDGKTTYKLALNVEGEMKKVYADQDGNWVEEDGEEDDK</sequence>
<dbReference type="RefSeq" id="WP_380742943.1">
    <property type="nucleotide sequence ID" value="NZ_JBHTLI010000001.1"/>
</dbReference>
<reference evidence="3" key="1">
    <citation type="journal article" date="2019" name="Int. J. Syst. Evol. Microbiol.">
        <title>The Global Catalogue of Microorganisms (GCM) 10K type strain sequencing project: providing services to taxonomists for standard genome sequencing and annotation.</title>
        <authorList>
            <consortium name="The Broad Institute Genomics Platform"/>
            <consortium name="The Broad Institute Genome Sequencing Center for Infectious Disease"/>
            <person name="Wu L."/>
            <person name="Ma J."/>
        </authorList>
    </citation>
    <scope>NUCLEOTIDE SEQUENCE [LARGE SCALE GENOMIC DNA]</scope>
    <source>
        <strain evidence="3">CCUG 64793</strain>
    </source>
</reference>
<dbReference type="SUPFAM" id="SSF160574">
    <property type="entry name" value="BT0923-like"/>
    <property type="match status" value="1"/>
</dbReference>
<accession>A0ABW3NMK0</accession>
<proteinExistence type="predicted"/>
<gene>
    <name evidence="2" type="ORF">ACFQ3Q_03465</name>
</gene>
<comment type="caution">
    <text evidence="2">The sequence shown here is derived from an EMBL/GenBank/DDBJ whole genome shotgun (WGS) entry which is preliminary data.</text>
</comment>
<keyword evidence="3" id="KW-1185">Reference proteome</keyword>
<evidence type="ECO:0000313" key="3">
    <source>
        <dbReference type="Proteomes" id="UP001597131"/>
    </source>
</evidence>
<feature type="chain" id="PRO_5046912035" description="PepSY domain-containing protein" evidence="1">
    <location>
        <begin position="24"/>
        <end position="127"/>
    </location>
</feature>